<gene>
    <name evidence="2" type="ORF">IM811_013957</name>
</gene>
<evidence type="ECO:0000313" key="3">
    <source>
        <dbReference type="Proteomes" id="UP000616885"/>
    </source>
</evidence>
<feature type="region of interest" description="Disordered" evidence="1">
    <location>
        <begin position="46"/>
        <end position="140"/>
    </location>
</feature>
<protein>
    <submittedName>
        <fullName evidence="2">Uncharacterized protein</fullName>
    </submittedName>
</protein>
<name>A0A8H7NAL0_BIOOC</name>
<evidence type="ECO:0000313" key="2">
    <source>
        <dbReference type="EMBL" id="KAF9752163.1"/>
    </source>
</evidence>
<organism evidence="2 3">
    <name type="scientific">Bionectria ochroleuca</name>
    <name type="common">Gliocladium roseum</name>
    <dbReference type="NCBI Taxonomy" id="29856"/>
    <lineage>
        <taxon>Eukaryota</taxon>
        <taxon>Fungi</taxon>
        <taxon>Dikarya</taxon>
        <taxon>Ascomycota</taxon>
        <taxon>Pezizomycotina</taxon>
        <taxon>Sordariomycetes</taxon>
        <taxon>Hypocreomycetidae</taxon>
        <taxon>Hypocreales</taxon>
        <taxon>Bionectriaceae</taxon>
        <taxon>Clonostachys</taxon>
    </lineage>
</organism>
<dbReference type="Proteomes" id="UP000616885">
    <property type="component" value="Unassembled WGS sequence"/>
</dbReference>
<dbReference type="AlphaFoldDB" id="A0A8H7NAL0"/>
<accession>A0A8H7NAL0</accession>
<feature type="compositionally biased region" description="Low complexity" evidence="1">
    <location>
        <begin position="76"/>
        <end position="117"/>
    </location>
</feature>
<dbReference type="EMBL" id="JADCTT010000005">
    <property type="protein sequence ID" value="KAF9752163.1"/>
    <property type="molecule type" value="Genomic_DNA"/>
</dbReference>
<evidence type="ECO:0000256" key="1">
    <source>
        <dbReference type="SAM" id="MobiDB-lite"/>
    </source>
</evidence>
<comment type="caution">
    <text evidence="2">The sequence shown here is derived from an EMBL/GenBank/DDBJ whole genome shotgun (WGS) entry which is preliminary data.</text>
</comment>
<sequence>MPSAAARRVYEDQIPSFMSVFGLDEETMADRDTVTVVDPRLVGSDAKTAPALNSHPAELTHAIAAHDPSHKHHDSTSTQMSESTESSPTTTLSTTDSSPLSDPSPSSSPDSPVSVMPLNNFPHRALLRPTSRLPHSTATF</sequence>
<proteinExistence type="predicted"/>
<reference evidence="2" key="1">
    <citation type="submission" date="2020-10" db="EMBL/GenBank/DDBJ databases">
        <title>High-Quality Genome Resource of Clonostachys rosea strain S41 by Oxford Nanopore Long-Read Sequencing.</title>
        <authorList>
            <person name="Wang H."/>
        </authorList>
    </citation>
    <scope>NUCLEOTIDE SEQUENCE</scope>
    <source>
        <strain evidence="2">S41</strain>
    </source>
</reference>